<proteinExistence type="predicted"/>
<evidence type="ECO:0000313" key="1">
    <source>
        <dbReference type="EMBL" id="MBC3767893.1"/>
    </source>
</evidence>
<keyword evidence="2" id="KW-1185">Reference proteome</keyword>
<organism evidence="1 2">
    <name type="scientific">Neptunicella marina</name>
    <dbReference type="NCBI Taxonomy" id="2125989"/>
    <lineage>
        <taxon>Bacteria</taxon>
        <taxon>Pseudomonadati</taxon>
        <taxon>Pseudomonadota</taxon>
        <taxon>Gammaproteobacteria</taxon>
        <taxon>Alteromonadales</taxon>
        <taxon>Alteromonadaceae</taxon>
        <taxon>Neptunicella</taxon>
    </lineage>
</organism>
<dbReference type="AlphaFoldDB" id="A0A8J6J1P8"/>
<dbReference type="EMBL" id="JACNEP010000031">
    <property type="protein sequence ID" value="MBC3767893.1"/>
    <property type="molecule type" value="Genomic_DNA"/>
</dbReference>
<reference evidence="1" key="2">
    <citation type="submission" date="2020-08" db="EMBL/GenBank/DDBJ databases">
        <authorList>
            <person name="Lai Q."/>
        </authorList>
    </citation>
    <scope>NUCLEOTIDE SEQUENCE</scope>
    <source>
        <strain evidence="1">S27-2</strain>
    </source>
</reference>
<accession>A0A8J6J1P8</accession>
<reference evidence="1" key="1">
    <citation type="journal article" date="2018" name="Int. J. Syst. Evol. Microbiol.">
        <title>Neptunicella marina gen. nov., sp. nov., isolated from surface seawater.</title>
        <authorList>
            <person name="Liu X."/>
            <person name="Lai Q."/>
            <person name="Du Y."/>
            <person name="Zhang X."/>
            <person name="Liu Z."/>
            <person name="Sun F."/>
            <person name="Shao Z."/>
        </authorList>
    </citation>
    <scope>NUCLEOTIDE SEQUENCE</scope>
    <source>
        <strain evidence="1">S27-2</strain>
    </source>
</reference>
<comment type="caution">
    <text evidence="1">The sequence shown here is derived from an EMBL/GenBank/DDBJ whole genome shotgun (WGS) entry which is preliminary data.</text>
</comment>
<dbReference type="Proteomes" id="UP000601768">
    <property type="component" value="Unassembled WGS sequence"/>
</dbReference>
<evidence type="ECO:0000313" key="2">
    <source>
        <dbReference type="Proteomes" id="UP000601768"/>
    </source>
</evidence>
<name>A0A8J6J1P8_9ALTE</name>
<dbReference type="RefSeq" id="WP_186508642.1">
    <property type="nucleotide sequence ID" value="NZ_JACNEP010000031.1"/>
</dbReference>
<feature type="non-terminal residue" evidence="1">
    <location>
        <position position="29"/>
    </location>
</feature>
<sequence>MTTVTNSNRKRTQRDYTMAFKLGVVARVE</sequence>
<protein>
    <submittedName>
        <fullName evidence="1">Valyl-tRNA synthetase</fullName>
    </submittedName>
</protein>
<gene>
    <name evidence="1" type="ORF">H8B19_18595</name>
</gene>